<proteinExistence type="predicted"/>
<dbReference type="Proteomes" id="UP000184069">
    <property type="component" value="Unassembled WGS sequence"/>
</dbReference>
<dbReference type="RefSeq" id="WP_123873124.1">
    <property type="nucleotide sequence ID" value="NZ_FRBM01000002.1"/>
</dbReference>
<sequence length="303" mass="32312">MKNIFITFLTVTGLHMWGQIGINTTLPSAALDVNSKETTADTRAFEVNNSDALQLLKVQNNGNLGINIGTVPASDILHATNDIKHEGLPVLQLPYNALAINSSGAAGVSPAVTKYFYFKRSAAFADYSLFDPNVYTNIPFSDGADVLGNTVGFTFGTDATGTVNGQPVSNIKYLVIPEPGVYLFEMYQTAYCNNLPAVSSNTGQVMLKTVFGTAGTTGSAYAVNTVSMDYMIPRRNASGAISATSYSYANPQKLIVAYQSTVANEKVALFINYAGGDKFTSEVCSMNKPAGSDNFGYLIVTKL</sequence>
<evidence type="ECO:0000313" key="2">
    <source>
        <dbReference type="Proteomes" id="UP000184069"/>
    </source>
</evidence>
<evidence type="ECO:0000313" key="1">
    <source>
        <dbReference type="EMBL" id="SHL15474.1"/>
    </source>
</evidence>
<protein>
    <submittedName>
        <fullName evidence="1">Uncharacterized protein</fullName>
    </submittedName>
</protein>
<organism evidence="1 2">
    <name type="scientific">Chryseobacterium contaminans</name>
    <dbReference type="NCBI Taxonomy" id="1423959"/>
    <lineage>
        <taxon>Bacteria</taxon>
        <taxon>Pseudomonadati</taxon>
        <taxon>Bacteroidota</taxon>
        <taxon>Flavobacteriia</taxon>
        <taxon>Flavobacteriales</taxon>
        <taxon>Weeksellaceae</taxon>
        <taxon>Chryseobacterium group</taxon>
        <taxon>Chryseobacterium</taxon>
    </lineage>
</organism>
<name>A0A1M6YB11_9FLAO</name>
<gene>
    <name evidence="1" type="ORF">SAMN05444407_102439</name>
</gene>
<accession>A0A1M6YB11</accession>
<dbReference type="AlphaFoldDB" id="A0A1M6YB11"/>
<dbReference type="STRING" id="1423959.SAMN05444407_102439"/>
<dbReference type="OrthoDB" id="1227422at2"/>
<reference evidence="1 2" key="1">
    <citation type="submission" date="2016-11" db="EMBL/GenBank/DDBJ databases">
        <authorList>
            <person name="Jaros S."/>
            <person name="Januszkiewicz K."/>
            <person name="Wedrychowicz H."/>
        </authorList>
    </citation>
    <scope>NUCLEOTIDE SEQUENCE [LARGE SCALE GENOMIC DNA]</scope>
    <source>
        <strain evidence="1 2">DSM 27621</strain>
    </source>
</reference>
<dbReference type="EMBL" id="FRBM01000002">
    <property type="protein sequence ID" value="SHL15474.1"/>
    <property type="molecule type" value="Genomic_DNA"/>
</dbReference>